<dbReference type="EMBL" id="PZQS01000004">
    <property type="protein sequence ID" value="PVD32880.1"/>
    <property type="molecule type" value="Genomic_DNA"/>
</dbReference>
<feature type="compositionally biased region" description="Basic and acidic residues" evidence="1">
    <location>
        <begin position="447"/>
        <end position="456"/>
    </location>
</feature>
<feature type="region of interest" description="Disordered" evidence="1">
    <location>
        <begin position="527"/>
        <end position="639"/>
    </location>
</feature>
<accession>A0A2T7PHL2</accession>
<sequence length="763" mass="83556">MTQARYHAIAVSRSLTFDSSAVESNLTRSLLSSPETLLPGHSRSLQKGHLRLSEKFETFGRELGLGREKWGELVGEKEDQARQPSPYLEGEVLDRCAGLTYLAEGKGVGYGTKSVGDSSFSNSVAVSGEWVASVYTWRRYTFLSRVLSDTKRGTSVEENVRSPTTLMASPEHISYRSLSPHPHVVPFLGDRHPLVYLRDDHHSGQFRHDPADSEGHAEPLDLSLPRPPRGLSAGSVSPPPSPHSGGSGGKEPSGKRTQQKDHAAHRPASSHRNVSSTSSSSARAQRHSPYPQPHYPAPLPPPRNGYGSPGVSELHVSQQHYYQSPQQLPMSSSPVMFPRRSSPPFFVEGRHHVHAYGVSTEVPTSSTGSLLSPYPVGLMSGAHPSAPVQSSASTSRERDLSSPSSARLSSRSRDHSPRPVANFFRPFDDVDNGTTPASLALTTSRVGSERLQRSSEADLSASSSLLMLSTSRSSQLSSSTAHRETERIEYDEGDYRQVQQRRTPPTEGMQDAGAAFVPSAFHRLPPQHQQVASPLSSSSNERPQQNLEQYTCTTSRQSSSPSFKNGGEADASCEERLRSKGYEPMETTPVSSSQTTQLVSPPVSSQACEDSSVKVYSSHSAPTMEAKQQQQQQKPLSSRFVTVVPPYSLSREIIAKSERDARRDGLFYFLNVKGIDAEGEKGRSEPSPKRNEEEEEDGGIKAPDPNLKMSPLDYVISKVLVERLDVPFKACNTEIKKIYLGERKGKLRLADLIELQVEESLKA</sequence>
<feature type="region of interest" description="Disordered" evidence="1">
    <location>
        <begin position="202"/>
        <end position="342"/>
    </location>
</feature>
<feature type="compositionally biased region" description="Pro residues" evidence="1">
    <location>
        <begin position="290"/>
        <end position="303"/>
    </location>
</feature>
<evidence type="ECO:0000256" key="1">
    <source>
        <dbReference type="SAM" id="MobiDB-lite"/>
    </source>
</evidence>
<protein>
    <submittedName>
        <fullName evidence="2">Uncharacterized protein</fullName>
    </submittedName>
</protein>
<gene>
    <name evidence="2" type="ORF">C0Q70_08327</name>
</gene>
<organism evidence="2 3">
    <name type="scientific">Pomacea canaliculata</name>
    <name type="common">Golden apple snail</name>
    <dbReference type="NCBI Taxonomy" id="400727"/>
    <lineage>
        <taxon>Eukaryota</taxon>
        <taxon>Metazoa</taxon>
        <taxon>Spiralia</taxon>
        <taxon>Lophotrochozoa</taxon>
        <taxon>Mollusca</taxon>
        <taxon>Gastropoda</taxon>
        <taxon>Caenogastropoda</taxon>
        <taxon>Architaenioglossa</taxon>
        <taxon>Ampullarioidea</taxon>
        <taxon>Ampullariidae</taxon>
        <taxon>Pomacea</taxon>
    </lineage>
</organism>
<feature type="compositionally biased region" description="Polar residues" evidence="1">
    <location>
        <begin position="588"/>
        <end position="621"/>
    </location>
</feature>
<feature type="compositionally biased region" description="Basic and acidic residues" evidence="1">
    <location>
        <begin position="481"/>
        <end position="495"/>
    </location>
</feature>
<proteinExistence type="predicted"/>
<dbReference type="AlphaFoldDB" id="A0A2T7PHL2"/>
<feature type="compositionally biased region" description="Basic and acidic residues" evidence="1">
    <location>
        <begin position="252"/>
        <end position="264"/>
    </location>
</feature>
<reference evidence="2 3" key="1">
    <citation type="submission" date="2018-04" db="EMBL/GenBank/DDBJ databases">
        <title>The genome of golden apple snail Pomacea canaliculata provides insight into stress tolerance and invasive adaptation.</title>
        <authorList>
            <person name="Liu C."/>
            <person name="Liu B."/>
            <person name="Ren Y."/>
            <person name="Zhang Y."/>
            <person name="Wang H."/>
            <person name="Li S."/>
            <person name="Jiang F."/>
            <person name="Yin L."/>
            <person name="Zhang G."/>
            <person name="Qian W."/>
            <person name="Fan W."/>
        </authorList>
    </citation>
    <scope>NUCLEOTIDE SEQUENCE [LARGE SCALE GENOMIC DNA]</scope>
    <source>
        <strain evidence="2">SZHN2017</strain>
        <tissue evidence="2">Muscle</tissue>
    </source>
</reference>
<feature type="region of interest" description="Disordered" evidence="1">
    <location>
        <begin position="381"/>
        <end position="511"/>
    </location>
</feature>
<feature type="compositionally biased region" description="Basic and acidic residues" evidence="1">
    <location>
        <begin position="573"/>
        <end position="583"/>
    </location>
</feature>
<feature type="compositionally biased region" description="Polar residues" evidence="1">
    <location>
        <begin position="527"/>
        <end position="563"/>
    </location>
</feature>
<evidence type="ECO:0000313" key="2">
    <source>
        <dbReference type="EMBL" id="PVD32880.1"/>
    </source>
</evidence>
<comment type="caution">
    <text evidence="2">The sequence shown here is derived from an EMBL/GenBank/DDBJ whole genome shotgun (WGS) entry which is preliminary data.</text>
</comment>
<feature type="compositionally biased region" description="Polar residues" evidence="1">
    <location>
        <begin position="432"/>
        <end position="446"/>
    </location>
</feature>
<feature type="compositionally biased region" description="Basic and acidic residues" evidence="1">
    <location>
        <begin position="202"/>
        <end position="219"/>
    </location>
</feature>
<feature type="compositionally biased region" description="Low complexity" evidence="1">
    <location>
        <begin position="323"/>
        <end position="334"/>
    </location>
</feature>
<feature type="compositionally biased region" description="Low complexity" evidence="1">
    <location>
        <begin position="270"/>
        <end position="289"/>
    </location>
</feature>
<feature type="compositionally biased region" description="Basic and acidic residues" evidence="1">
    <location>
        <begin position="678"/>
        <end position="692"/>
    </location>
</feature>
<name>A0A2T7PHL2_POMCA</name>
<dbReference type="OrthoDB" id="6120442at2759"/>
<dbReference type="Proteomes" id="UP000245119">
    <property type="component" value="Linkage Group LG4"/>
</dbReference>
<keyword evidence="3" id="KW-1185">Reference proteome</keyword>
<feature type="region of interest" description="Disordered" evidence="1">
    <location>
        <begin position="678"/>
        <end position="706"/>
    </location>
</feature>
<evidence type="ECO:0000313" key="3">
    <source>
        <dbReference type="Proteomes" id="UP000245119"/>
    </source>
</evidence>
<feature type="compositionally biased region" description="Low complexity" evidence="1">
    <location>
        <begin position="457"/>
        <end position="479"/>
    </location>
</feature>